<evidence type="ECO:0000256" key="8">
    <source>
        <dbReference type="SAM" id="SignalP"/>
    </source>
</evidence>
<sequence>MYFAGILLFFLHFYSNNIHTFANEITSNNTKISTIYYPHQFDRNEYCHTLRCSSDELCVVNEKTARCVKNDKLHDVDGLHVDFSSGKLIYHDEQEKSHYRNGRMQSSKHKHEHLPRHYEHIETINYECDEKKLHSIGGRLLQWFNEMHKLATIDSGLPLRKHKTMCRKDVAWMFQQWDGNNDGELSIKELIPLETDLNEKCLKAYIDRCDTEPGNDNVITLDEWCDCFAWADNDRHEPPCHAAKHQQDPHLLGTFHPRCTLEGYYKAEQCHDNFCWCVDKYGREFDNSRVIGRLPDCGQYATEMDENEKEELLAEL</sequence>
<organism evidence="11 12">
    <name type="scientific">Wuchereria bancrofti</name>
    <dbReference type="NCBI Taxonomy" id="6293"/>
    <lineage>
        <taxon>Eukaryota</taxon>
        <taxon>Metazoa</taxon>
        <taxon>Ecdysozoa</taxon>
        <taxon>Nematoda</taxon>
        <taxon>Chromadorea</taxon>
        <taxon>Rhabditida</taxon>
        <taxon>Spirurina</taxon>
        <taxon>Spiruromorpha</taxon>
        <taxon>Filarioidea</taxon>
        <taxon>Onchocercidae</taxon>
        <taxon>Wuchereria</taxon>
    </lineage>
</organism>
<evidence type="ECO:0000256" key="6">
    <source>
        <dbReference type="ARBA" id="ARBA00023180"/>
    </source>
</evidence>
<feature type="domain" description="Thyroglobulin type-1" evidence="10">
    <location>
        <begin position="237"/>
        <end position="297"/>
    </location>
</feature>
<evidence type="ECO:0000256" key="4">
    <source>
        <dbReference type="ARBA" id="ARBA00022837"/>
    </source>
</evidence>
<evidence type="ECO:0000259" key="10">
    <source>
        <dbReference type="PROSITE" id="PS51162"/>
    </source>
</evidence>
<dbReference type="PROSITE" id="PS00018">
    <property type="entry name" value="EF_HAND_1"/>
    <property type="match status" value="1"/>
</dbReference>
<accession>A0AAF5PSA9</accession>
<keyword evidence="2" id="KW-0964">Secreted</keyword>
<dbReference type="AlphaFoldDB" id="A0AAF5PSA9"/>
<dbReference type="InterPro" id="IPR002048">
    <property type="entry name" value="EF_hand_dom"/>
</dbReference>
<dbReference type="Pfam" id="PF10591">
    <property type="entry name" value="SPARC_Ca_bdg"/>
    <property type="match status" value="1"/>
</dbReference>
<dbReference type="Gene3D" id="4.10.800.10">
    <property type="entry name" value="Thyroglobulin type-1"/>
    <property type="match status" value="1"/>
</dbReference>
<dbReference type="PANTHER" id="PTHR13866:SF30">
    <property type="match status" value="1"/>
</dbReference>
<dbReference type="InterPro" id="IPR019577">
    <property type="entry name" value="SPARC/Testican_Ca-bd-dom"/>
</dbReference>
<reference evidence="11" key="2">
    <citation type="journal article" date="2016" name="Mol. Ecol.">
        <title>Population genomics of the filarial nematode parasite Wuchereria bancrofti from mosquitoes.</title>
        <authorList>
            <person name="Small S.T."/>
            <person name="Reimer L.J."/>
            <person name="Tisch D.J."/>
            <person name="King C.L."/>
            <person name="Christensen B.M."/>
            <person name="Siba P.M."/>
            <person name="Kazura J.W."/>
            <person name="Serre D."/>
            <person name="Zimmerman P.A."/>
        </authorList>
    </citation>
    <scope>NUCLEOTIDE SEQUENCE</scope>
    <source>
        <strain evidence="11">pt0022</strain>
    </source>
</reference>
<evidence type="ECO:0008006" key="13">
    <source>
        <dbReference type="Google" id="ProtNLM"/>
    </source>
</evidence>
<dbReference type="Proteomes" id="UP000093561">
    <property type="component" value="Unassembled WGS sequence"/>
</dbReference>
<dbReference type="GO" id="GO:0005518">
    <property type="term" value="F:collagen binding"/>
    <property type="evidence" value="ECO:0007669"/>
    <property type="project" value="TreeGrafter"/>
</dbReference>
<evidence type="ECO:0000313" key="11">
    <source>
        <dbReference type="Proteomes" id="UP000093561"/>
    </source>
</evidence>
<evidence type="ECO:0000256" key="2">
    <source>
        <dbReference type="ARBA" id="ARBA00022525"/>
    </source>
</evidence>
<reference evidence="11" key="1">
    <citation type="submission" date="2015-03" db="EMBL/GenBank/DDBJ databases">
        <title>Wuchereria bancrofti Genome Sequencing Papua New Guinea Strain.</title>
        <authorList>
            <person name="Small S.T."/>
            <person name="Serre D."/>
            <person name="Zimmerman P.A."/>
        </authorList>
    </citation>
    <scope>NUCLEOTIDE SEQUENCE [LARGE SCALE GENOMIC DNA]</scope>
    <source>
        <strain evidence="11">pt0022</strain>
    </source>
</reference>
<dbReference type="Gene3D" id="1.10.238.10">
    <property type="entry name" value="EF-hand"/>
    <property type="match status" value="1"/>
</dbReference>
<dbReference type="InterPro" id="IPR018247">
    <property type="entry name" value="EF_Hand_1_Ca_BS"/>
</dbReference>
<name>A0AAF5PSA9_WUCBA</name>
<evidence type="ECO:0000256" key="1">
    <source>
        <dbReference type="ARBA" id="ARBA00004613"/>
    </source>
</evidence>
<keyword evidence="6" id="KW-0325">Glycoprotein</keyword>
<dbReference type="PROSITE" id="PS50222">
    <property type="entry name" value="EF_HAND_2"/>
    <property type="match status" value="1"/>
</dbReference>
<evidence type="ECO:0000256" key="3">
    <source>
        <dbReference type="ARBA" id="ARBA00022729"/>
    </source>
</evidence>
<dbReference type="InterPro" id="IPR011992">
    <property type="entry name" value="EF-hand-dom_pair"/>
</dbReference>
<evidence type="ECO:0000259" key="9">
    <source>
        <dbReference type="PROSITE" id="PS50222"/>
    </source>
</evidence>
<evidence type="ECO:0000256" key="7">
    <source>
        <dbReference type="PROSITE-ProRule" id="PRU00500"/>
    </source>
</evidence>
<evidence type="ECO:0000256" key="5">
    <source>
        <dbReference type="ARBA" id="ARBA00023157"/>
    </source>
</evidence>
<proteinExistence type="predicted"/>
<keyword evidence="5 7" id="KW-1015">Disulfide bond</keyword>
<dbReference type="Pfam" id="PF00086">
    <property type="entry name" value="Thyroglobulin_1"/>
    <property type="match status" value="1"/>
</dbReference>
<reference evidence="12" key="3">
    <citation type="submission" date="2024-02" db="UniProtKB">
        <authorList>
            <consortium name="WormBaseParasite"/>
        </authorList>
    </citation>
    <scope>IDENTIFICATION</scope>
    <source>
        <strain evidence="12">pt0022</strain>
    </source>
</reference>
<dbReference type="SUPFAM" id="SSF57610">
    <property type="entry name" value="Thyroglobulin type-1 domain"/>
    <property type="match status" value="1"/>
</dbReference>
<dbReference type="InterPro" id="IPR036857">
    <property type="entry name" value="Thyroglobulin_1_sf"/>
</dbReference>
<protein>
    <recommendedName>
        <fullName evidence="13">Thyroglobulin type-1 domain-containing protein</fullName>
    </recommendedName>
</protein>
<dbReference type="InterPro" id="IPR000716">
    <property type="entry name" value="Thyroglobulin_1"/>
</dbReference>
<evidence type="ECO:0000313" key="12">
    <source>
        <dbReference type="WBParaSite" id="mrna-Wban_04883"/>
    </source>
</evidence>
<feature type="chain" id="PRO_5041933528" description="Thyroglobulin type-1 domain-containing protein" evidence="8">
    <location>
        <begin position="23"/>
        <end position="316"/>
    </location>
</feature>
<keyword evidence="4" id="KW-0106">Calcium</keyword>
<dbReference type="CDD" id="cd00191">
    <property type="entry name" value="TY"/>
    <property type="match status" value="1"/>
</dbReference>
<dbReference type="PANTHER" id="PTHR13866">
    <property type="entry name" value="SPARC OSTEONECTIN"/>
    <property type="match status" value="1"/>
</dbReference>
<dbReference type="WBParaSite" id="mrna-Wban_04883">
    <property type="protein sequence ID" value="mrna-Wban_04883"/>
    <property type="gene ID" value="Wban_04883"/>
</dbReference>
<dbReference type="GO" id="GO:0005509">
    <property type="term" value="F:calcium ion binding"/>
    <property type="evidence" value="ECO:0007669"/>
    <property type="project" value="InterPro"/>
</dbReference>
<dbReference type="SUPFAM" id="SSF47473">
    <property type="entry name" value="EF-hand"/>
    <property type="match status" value="1"/>
</dbReference>
<keyword evidence="3 8" id="KW-0732">Signal</keyword>
<comment type="subcellular location">
    <subcellularLocation>
        <location evidence="1">Secreted</location>
    </subcellularLocation>
</comment>
<dbReference type="GO" id="GO:0050840">
    <property type="term" value="F:extracellular matrix binding"/>
    <property type="evidence" value="ECO:0007669"/>
    <property type="project" value="TreeGrafter"/>
</dbReference>
<dbReference type="GO" id="GO:0005615">
    <property type="term" value="C:extracellular space"/>
    <property type="evidence" value="ECO:0007669"/>
    <property type="project" value="TreeGrafter"/>
</dbReference>
<dbReference type="PROSITE" id="PS00484">
    <property type="entry name" value="THYROGLOBULIN_1_1"/>
    <property type="match status" value="1"/>
</dbReference>
<comment type="caution">
    <text evidence="7">Lacks conserved residue(s) required for the propagation of feature annotation.</text>
</comment>
<feature type="disulfide bond" evidence="7">
    <location>
        <begin position="240"/>
        <end position="259"/>
    </location>
</feature>
<feature type="disulfide bond" evidence="7">
    <location>
        <begin position="277"/>
        <end position="297"/>
    </location>
</feature>
<dbReference type="SMART" id="SM00211">
    <property type="entry name" value="TY"/>
    <property type="match status" value="1"/>
</dbReference>
<dbReference type="PROSITE" id="PS51162">
    <property type="entry name" value="THYROGLOBULIN_1_2"/>
    <property type="match status" value="1"/>
</dbReference>
<feature type="domain" description="EF-hand" evidence="9">
    <location>
        <begin position="165"/>
        <end position="200"/>
    </location>
</feature>
<feature type="signal peptide" evidence="8">
    <location>
        <begin position="1"/>
        <end position="22"/>
    </location>
</feature>